<feature type="compositionally biased region" description="Basic residues" evidence="4">
    <location>
        <begin position="419"/>
        <end position="430"/>
    </location>
</feature>
<evidence type="ECO:0000256" key="2">
    <source>
        <dbReference type="ARBA" id="ARBA00022525"/>
    </source>
</evidence>
<dbReference type="InterPro" id="IPR001134">
    <property type="entry name" value="Netrin_domain"/>
</dbReference>
<dbReference type="GO" id="GO:0005615">
    <property type="term" value="C:extracellular space"/>
    <property type="evidence" value="ECO:0007669"/>
    <property type="project" value="InterPro"/>
</dbReference>
<dbReference type="InterPro" id="IPR008930">
    <property type="entry name" value="Terpenoid_cyclase/PrenylTrfase"/>
</dbReference>
<accession>A0A131XLM6</accession>
<evidence type="ECO:0000256" key="1">
    <source>
        <dbReference type="ARBA" id="ARBA00004613"/>
    </source>
</evidence>
<comment type="subcellular location">
    <subcellularLocation>
        <location evidence="1">Secreted</location>
    </subcellularLocation>
</comment>
<dbReference type="Gene3D" id="2.40.50.120">
    <property type="match status" value="1"/>
</dbReference>
<proteinExistence type="evidence at transcript level"/>
<dbReference type="SUPFAM" id="SSF49410">
    <property type="entry name" value="Alpha-macroglobulin receptor domain"/>
    <property type="match status" value="1"/>
</dbReference>
<keyword evidence="2" id="KW-0964">Secreted</keyword>
<dbReference type="Gene3D" id="2.60.120.1540">
    <property type="match status" value="1"/>
</dbReference>
<dbReference type="Pfam" id="PF07678">
    <property type="entry name" value="TED_complement"/>
    <property type="match status" value="1"/>
</dbReference>
<dbReference type="InterPro" id="IPR018933">
    <property type="entry name" value="Netrin_module_non-TIMP"/>
</dbReference>
<dbReference type="SUPFAM" id="SSF48239">
    <property type="entry name" value="Terpenoid cyclases/Protein prenyltransferases"/>
    <property type="match status" value="1"/>
</dbReference>
<evidence type="ECO:0000256" key="3">
    <source>
        <dbReference type="ARBA" id="ARBA00023157"/>
    </source>
</evidence>
<organism evidence="6">
    <name type="scientific">Hyalomma excavatum</name>
    <dbReference type="NCBI Taxonomy" id="257692"/>
    <lineage>
        <taxon>Eukaryota</taxon>
        <taxon>Metazoa</taxon>
        <taxon>Ecdysozoa</taxon>
        <taxon>Arthropoda</taxon>
        <taxon>Chelicerata</taxon>
        <taxon>Arachnida</taxon>
        <taxon>Acari</taxon>
        <taxon>Parasitiformes</taxon>
        <taxon>Ixodida</taxon>
        <taxon>Ixodoidea</taxon>
        <taxon>Ixodidae</taxon>
        <taxon>Hyalomminae</taxon>
        <taxon>Hyalomma</taxon>
    </lineage>
</organism>
<dbReference type="SMART" id="SM01361">
    <property type="entry name" value="A2M_recep"/>
    <property type="match status" value="1"/>
</dbReference>
<dbReference type="AlphaFoldDB" id="A0A131XLM6"/>
<dbReference type="Pfam" id="PF07677">
    <property type="entry name" value="A2M_recep"/>
    <property type="match status" value="1"/>
</dbReference>
<feature type="region of interest" description="Disordered" evidence="4">
    <location>
        <begin position="414"/>
        <end position="442"/>
    </location>
</feature>
<dbReference type="InterPro" id="IPR011626">
    <property type="entry name" value="Alpha-macroglobulin_TED"/>
</dbReference>
<dbReference type="InterPro" id="IPR008993">
    <property type="entry name" value="TIMP-like_OB-fold"/>
</dbReference>
<feature type="domain" description="NTR" evidence="5">
    <location>
        <begin position="302"/>
        <end position="445"/>
    </location>
</feature>
<keyword evidence="3" id="KW-1015">Disulfide bond</keyword>
<dbReference type="SUPFAM" id="SSF50242">
    <property type="entry name" value="TIMP-like"/>
    <property type="match status" value="1"/>
</dbReference>
<evidence type="ECO:0000259" key="5">
    <source>
        <dbReference type="PROSITE" id="PS50189"/>
    </source>
</evidence>
<reference evidence="6" key="1">
    <citation type="journal article" date="2017" name="Ticks Tick Borne Dis.">
        <title>An insight into the sialome of Hyalomma excavatum.</title>
        <authorList>
            <person name="Ribeiro J.M."/>
            <person name="Slovak M."/>
            <person name="Francischetti I.M."/>
        </authorList>
    </citation>
    <scope>NUCLEOTIDE SEQUENCE</scope>
    <source>
        <strain evidence="6">Samish</strain>
        <tissue evidence="6">Salivary glands</tissue>
    </source>
</reference>
<dbReference type="Gene3D" id="1.50.10.20">
    <property type="match status" value="1"/>
</dbReference>
<dbReference type="SMART" id="SM00643">
    <property type="entry name" value="C345C"/>
    <property type="match status" value="1"/>
</dbReference>
<sequence>MTLLNAGASRSDITALVQWLNLRMNPSGSLRSSQDTVVALQALSKYAIYARNAGIDLICEVTRSDDRSFNRTLRIKRDNAQVRNRIEIPEFKDKVFVNVKGSGTGTMYFVTNYHAPAASADLLCEFKLDVDFWQNKLDLQEALKSHKKFKETYAMKVCTRSLQKDVKGMAIIDIGLLTGFKPVIEDLDKLVKNKIVDKYELSKRNVVFYLQAIPVDKDLCVEFALDQEFAVGKLQSSSVKAYAYYYPDISCTKFYAPNGTSPLLKLKCDDPGQSDVCTCMEGGCPPENVQDMFTKSDDGAYTTKECREGIRDHACEEVDFVWLGTARNRTHKDGFITSRFLIEKVLKPGSESEEELTGTLRVIKARDHCESFNIKDGGKYIVMGMDAKYKEKDLHGDEQYVYVIDSDSIVIEKSSTRGNRTKRPRGRKPGQRGQNAGESPEGEACDWNKLVEWFINAFSNEATPCNS</sequence>
<dbReference type="Pfam" id="PF01759">
    <property type="entry name" value="NTR"/>
    <property type="match status" value="1"/>
</dbReference>
<dbReference type="PROSITE" id="PS50189">
    <property type="entry name" value="NTR"/>
    <property type="match status" value="1"/>
</dbReference>
<evidence type="ECO:0000256" key="4">
    <source>
        <dbReference type="SAM" id="MobiDB-lite"/>
    </source>
</evidence>
<name>A0A131XLM6_9ACAR</name>
<evidence type="ECO:0000313" key="6">
    <source>
        <dbReference type="EMBL" id="JAP67457.1"/>
    </source>
</evidence>
<dbReference type="EMBL" id="GEFH01001124">
    <property type="protein sequence ID" value="JAP67457.1"/>
    <property type="molecule type" value="mRNA"/>
</dbReference>
<dbReference type="InterPro" id="IPR050473">
    <property type="entry name" value="A2M/Complement_sys"/>
</dbReference>
<protein>
    <submittedName>
        <fullName evidence="6">Putative alpha-macroglobulin posttranslational modification protein</fullName>
    </submittedName>
</protein>
<dbReference type="InterPro" id="IPR009048">
    <property type="entry name" value="A-macroglobulin_rcpt-bd"/>
</dbReference>
<dbReference type="PANTHER" id="PTHR11412">
    <property type="entry name" value="MACROGLOBULIN / COMPLEMENT"/>
    <property type="match status" value="1"/>
</dbReference>
<dbReference type="InterPro" id="IPR036595">
    <property type="entry name" value="A-macroglobulin_rcpt-bd_sf"/>
</dbReference>
<dbReference type="PANTHER" id="PTHR11412:SF166">
    <property type="entry name" value="NTR DOMAIN-CONTAINING PROTEIN"/>
    <property type="match status" value="1"/>
</dbReference>
<dbReference type="Gene3D" id="2.60.40.690">
    <property type="entry name" value="Alpha-macroglobulin, receptor-binding domain"/>
    <property type="match status" value="1"/>
</dbReference>